<gene>
    <name evidence="2" type="ORF">E5676_scaffold155G00660</name>
    <name evidence="1" type="ORF">E6C27_scaffold57G00850</name>
</gene>
<dbReference type="AlphaFoldDB" id="A0A5D3BT60"/>
<evidence type="ECO:0000313" key="1">
    <source>
        <dbReference type="EMBL" id="KAA0035032.1"/>
    </source>
</evidence>
<organism evidence="2 4">
    <name type="scientific">Cucumis melo var. makuwa</name>
    <name type="common">Oriental melon</name>
    <dbReference type="NCBI Taxonomy" id="1194695"/>
    <lineage>
        <taxon>Eukaryota</taxon>
        <taxon>Viridiplantae</taxon>
        <taxon>Streptophyta</taxon>
        <taxon>Embryophyta</taxon>
        <taxon>Tracheophyta</taxon>
        <taxon>Spermatophyta</taxon>
        <taxon>Magnoliopsida</taxon>
        <taxon>eudicotyledons</taxon>
        <taxon>Gunneridae</taxon>
        <taxon>Pentapetalae</taxon>
        <taxon>rosids</taxon>
        <taxon>fabids</taxon>
        <taxon>Cucurbitales</taxon>
        <taxon>Cucurbitaceae</taxon>
        <taxon>Benincaseae</taxon>
        <taxon>Cucumis</taxon>
    </lineage>
</organism>
<evidence type="ECO:0000313" key="4">
    <source>
        <dbReference type="Proteomes" id="UP000321947"/>
    </source>
</evidence>
<sequence>MTNCEDINDVDKRDSVYATTTAAEDIQYIKTTNEWSQGWDELAKAIMATSSRAPKHSHPTAKELLNTLFSYYDELAYVFRHDRATGRFYETFANVESNEPVEYEGFDMSDPIHIQSGD</sequence>
<comment type="caution">
    <text evidence="2">The sequence shown here is derived from an EMBL/GenBank/DDBJ whole genome shotgun (WGS) entry which is preliminary data.</text>
</comment>
<proteinExistence type="predicted"/>
<dbReference type="EMBL" id="SSTE01020204">
    <property type="protein sequence ID" value="KAA0035032.1"/>
    <property type="molecule type" value="Genomic_DNA"/>
</dbReference>
<protein>
    <submittedName>
        <fullName evidence="2">Transposase</fullName>
    </submittedName>
</protein>
<accession>A0A5D3BT60</accession>
<evidence type="ECO:0000313" key="3">
    <source>
        <dbReference type="Proteomes" id="UP000321393"/>
    </source>
</evidence>
<dbReference type="EMBL" id="SSTD01015655">
    <property type="protein sequence ID" value="TYK02365.1"/>
    <property type="molecule type" value="Genomic_DNA"/>
</dbReference>
<dbReference type="Proteomes" id="UP000321393">
    <property type="component" value="Unassembled WGS sequence"/>
</dbReference>
<reference evidence="3 4" key="1">
    <citation type="submission" date="2019-08" db="EMBL/GenBank/DDBJ databases">
        <title>Draft genome sequences of two oriental melons (Cucumis melo L. var makuwa).</title>
        <authorList>
            <person name="Kwon S.-Y."/>
        </authorList>
    </citation>
    <scope>NUCLEOTIDE SEQUENCE [LARGE SCALE GENOMIC DNA]</scope>
    <source>
        <strain evidence="4">cv. Chang Bougi</strain>
        <strain evidence="3">cv. SW 3</strain>
        <tissue evidence="2">Leaf</tissue>
    </source>
</reference>
<dbReference type="Proteomes" id="UP000321947">
    <property type="component" value="Unassembled WGS sequence"/>
</dbReference>
<name>A0A5D3BT60_CUCMM</name>
<evidence type="ECO:0000313" key="2">
    <source>
        <dbReference type="EMBL" id="TYK02365.1"/>
    </source>
</evidence>